<dbReference type="PANTHER" id="PTHR35527:SF2">
    <property type="entry name" value="HYDROLASE"/>
    <property type="match status" value="1"/>
</dbReference>
<dbReference type="EMBL" id="AP017624">
    <property type="protein sequence ID" value="BAV41269.1"/>
    <property type="molecule type" value="Genomic_DNA"/>
</dbReference>
<evidence type="ECO:0000256" key="2">
    <source>
        <dbReference type="ARBA" id="ARBA00022801"/>
    </source>
</evidence>
<dbReference type="GO" id="GO:0016787">
    <property type="term" value="F:hydrolase activity"/>
    <property type="evidence" value="ECO:0007669"/>
    <property type="project" value="UniProtKB-KW"/>
</dbReference>
<organism evidence="4 5">
    <name type="scientific">Mycobacterium ulcerans subsp. shinshuense</name>
    <dbReference type="NCBI Taxonomy" id="1124626"/>
    <lineage>
        <taxon>Bacteria</taxon>
        <taxon>Bacillati</taxon>
        <taxon>Actinomycetota</taxon>
        <taxon>Actinomycetes</taxon>
        <taxon>Mycobacteriales</taxon>
        <taxon>Mycobacteriaceae</taxon>
        <taxon>Mycobacterium</taxon>
        <taxon>Mycobacterium ulcerans group</taxon>
    </lineage>
</organism>
<comment type="similarity">
    <text evidence="1">Belongs to the peptidase C59 family.</text>
</comment>
<dbReference type="CDD" id="cd01902">
    <property type="entry name" value="Ntn_CGH"/>
    <property type="match status" value="1"/>
</dbReference>
<dbReference type="Pfam" id="PF02275">
    <property type="entry name" value="CBAH"/>
    <property type="match status" value="1"/>
</dbReference>
<protein>
    <submittedName>
        <fullName evidence="4">Hydrolase/amidase</fullName>
    </submittedName>
</protein>
<feature type="domain" description="Choloylglycine hydrolase/NAAA C-terminal" evidence="3">
    <location>
        <begin position="2"/>
        <end position="289"/>
    </location>
</feature>
<dbReference type="Proteomes" id="UP000218067">
    <property type="component" value="Chromosome"/>
</dbReference>
<evidence type="ECO:0000256" key="1">
    <source>
        <dbReference type="ARBA" id="ARBA00006625"/>
    </source>
</evidence>
<sequence>MCTRILYRTGTGTYVTGRGMDWNDLDMQTDCWVFPRGMRRDGGVGAGSITWTSKYGSVILSIYDLATSDGVNEAGMVGNLLYLTESDYGDQGARSKPTISVGAWVQYLLDNFGTVAEAVEAMSADPMTVVSADAPNGRAASVHVALSEAGGDSAIFEYLDAKLVIHHSRDHTVLTNSPVFEQQLAINTYWDLIGGHNMLPGTITSADRFVRASYALKASPQFSDRRQAVAAVFSQMRSIGVPLGMSDPDKPNIASTLWRSVVDHDARRYYFDSVINPSVIWVDLDKVDLTPAAQPMKLTVGVPDDQGGDVSQKFEPAAPFHFLAPSPR</sequence>
<dbReference type="Gene3D" id="3.60.60.10">
    <property type="entry name" value="Penicillin V Acylase, Chain A"/>
    <property type="match status" value="1"/>
</dbReference>
<dbReference type="InterPro" id="IPR052193">
    <property type="entry name" value="Peptidase_C59"/>
</dbReference>
<dbReference type="PANTHER" id="PTHR35527">
    <property type="entry name" value="CHOLOYLGLYCINE HYDROLASE"/>
    <property type="match status" value="1"/>
</dbReference>
<dbReference type="RefSeq" id="WP_096370584.1">
    <property type="nucleotide sequence ID" value="NZ_AP017624.1"/>
</dbReference>
<dbReference type="InterPro" id="IPR029055">
    <property type="entry name" value="Ntn_hydrolases_N"/>
</dbReference>
<name>A0A1B4Y2G6_MYCUL</name>
<accession>A0A1B4Y2G6</accession>
<evidence type="ECO:0000313" key="4">
    <source>
        <dbReference type="EMBL" id="BAV41269.1"/>
    </source>
</evidence>
<dbReference type="InterPro" id="IPR029132">
    <property type="entry name" value="CBAH/NAAA_C"/>
</dbReference>
<evidence type="ECO:0000259" key="3">
    <source>
        <dbReference type="Pfam" id="PF02275"/>
    </source>
</evidence>
<gene>
    <name evidence="4" type="ORF">SHTP_2092</name>
</gene>
<dbReference type="GeneID" id="93436712"/>
<dbReference type="AlphaFoldDB" id="A0A1B4Y2G6"/>
<evidence type="ECO:0000313" key="5">
    <source>
        <dbReference type="Proteomes" id="UP000218067"/>
    </source>
</evidence>
<reference evidence="4 5" key="1">
    <citation type="submission" date="2016-08" db="EMBL/GenBank/DDBJ databases">
        <title>Complete genome sequence of Mycobacterium shinshuense, a subspecies of M. ulcerans.</title>
        <authorList>
            <person name="Yoshida M."/>
            <person name="Ogura Y."/>
            <person name="Hayashi T."/>
            <person name="Hoshino Y."/>
        </authorList>
    </citation>
    <scope>NUCLEOTIDE SEQUENCE [LARGE SCALE GENOMIC DNA]</scope>
    <source>
        <strain evidence="5">ATCC 33728</strain>
    </source>
</reference>
<proteinExistence type="inferred from homology"/>
<dbReference type="SUPFAM" id="SSF56235">
    <property type="entry name" value="N-terminal nucleophile aminohydrolases (Ntn hydrolases)"/>
    <property type="match status" value="1"/>
</dbReference>
<keyword evidence="2 4" id="KW-0378">Hydrolase</keyword>